<evidence type="ECO:0000256" key="3">
    <source>
        <dbReference type="ARBA" id="ARBA00021502"/>
    </source>
</evidence>
<evidence type="ECO:0000259" key="6">
    <source>
        <dbReference type="Pfam" id="PF08167"/>
    </source>
</evidence>
<protein>
    <recommendedName>
        <fullName evidence="3">Pre-rRNA-processing protein RIX1</fullName>
    </recommendedName>
</protein>
<dbReference type="PANTHER" id="PTHR34105:SF1">
    <property type="entry name" value="PROLINE-, GLUTAMIC ACID- AND LEUCINE-RICH PROTEIN 1"/>
    <property type="match status" value="1"/>
</dbReference>
<dbReference type="AlphaFoldDB" id="A0A6H0XXS6"/>
<sequence length="734" mass="79901">MAQKAKLYAVSALKALTYRIASTPTAQLPRCAAQLASAIWISRDILSTPADTLKQDAELSVVVHRFKTQLSALLQDRTIEGRWAALVLVKAAIEAGGVEILSKSQAWIRNILGILKKPDPSTTKCLAVLTLTRVFMLTWDYSNLVREITTPTLPTFVSACLNNAENPRSSNQELQCILEAFETLIPHHPTIFRSHESALRTFLVRVISSSASVDSHCFTPQHVVTAQRVLVLLSFCAPKQAGAEKWDESLQNTIKAAHQACDIVLSPVLEVWRSNIETYRDHASARSTTTQVEQDQTDHAGLNAWSGGFAGAERLKTLVDLITAHVQTASPGPVQLRIGMIWDLAFRLLSVTVPGSKQKSLQTNPQMSAATRETLYATLPAIHEHVLSMLAAMFCRLEGAMVSTVPTVLEVIAAVFASSSFDMDFRNAVYSLVQVILQQAGHSLSKDNIADLAQIMITCCNDLLPTQSAAHEPKSKPQGADLVLQTSKTGPSNPAVKLEVHLPASQLLPVLLSKLDTAKVPRKIRIQMDRTAILTKHKEGLLASVLNPPPGPSGYGLQSSLLPLLARLYPTEPEVEALIRPRMPLVVSKKAEAASEDDDVSESEQEEDEAEPELPQEDADVLALDHESAAKVEPPSQIVQALAKRMLSEDDSHAESAKRPRHITASSQIQSEWDTALSKADHAHVEHQTTVATSVPALSDSATEGLEVAGGDEDESDFEMPPLTMEQDTEDEDD</sequence>
<proteinExistence type="inferred from homology"/>
<evidence type="ECO:0000256" key="4">
    <source>
        <dbReference type="ARBA" id="ARBA00023242"/>
    </source>
</evidence>
<dbReference type="EMBL" id="CP051141">
    <property type="protein sequence ID" value="QIW99533.1"/>
    <property type="molecule type" value="Genomic_DNA"/>
</dbReference>
<organism evidence="7 8">
    <name type="scientific">Peltaster fructicola</name>
    <dbReference type="NCBI Taxonomy" id="286661"/>
    <lineage>
        <taxon>Eukaryota</taxon>
        <taxon>Fungi</taxon>
        <taxon>Dikarya</taxon>
        <taxon>Ascomycota</taxon>
        <taxon>Pezizomycotina</taxon>
        <taxon>Dothideomycetes</taxon>
        <taxon>Dothideomycetes incertae sedis</taxon>
        <taxon>Peltaster</taxon>
    </lineage>
</organism>
<evidence type="ECO:0000256" key="1">
    <source>
        <dbReference type="ARBA" id="ARBA00004123"/>
    </source>
</evidence>
<feature type="compositionally biased region" description="Acidic residues" evidence="5">
    <location>
        <begin position="594"/>
        <end position="616"/>
    </location>
</feature>
<dbReference type="InterPro" id="IPR016024">
    <property type="entry name" value="ARM-type_fold"/>
</dbReference>
<feature type="compositionally biased region" description="Basic and acidic residues" evidence="5">
    <location>
        <begin position="646"/>
        <end position="658"/>
    </location>
</feature>
<evidence type="ECO:0000256" key="5">
    <source>
        <dbReference type="SAM" id="MobiDB-lite"/>
    </source>
</evidence>
<dbReference type="PANTHER" id="PTHR34105">
    <property type="entry name" value="PROLINE-, GLUTAMIC ACID- AND LEUCINE-RICH PROTEIN 1"/>
    <property type="match status" value="1"/>
</dbReference>
<gene>
    <name evidence="7" type="ORF">AMS68_005051</name>
</gene>
<dbReference type="GO" id="GO:0005634">
    <property type="term" value="C:nucleus"/>
    <property type="evidence" value="ECO:0007669"/>
    <property type="project" value="UniProtKB-SubCell"/>
</dbReference>
<dbReference type="Proteomes" id="UP000503462">
    <property type="component" value="Chromosome 3"/>
</dbReference>
<evidence type="ECO:0000313" key="7">
    <source>
        <dbReference type="EMBL" id="QIW99533.1"/>
    </source>
</evidence>
<comment type="subcellular location">
    <subcellularLocation>
        <location evidence="1">Nucleus</location>
    </subcellularLocation>
</comment>
<feature type="domain" description="Pre-rRNA-processing protein RIX1 N-terminal" evidence="6">
    <location>
        <begin position="13"/>
        <end position="212"/>
    </location>
</feature>
<name>A0A6H0XXS6_9PEZI</name>
<evidence type="ECO:0000313" key="8">
    <source>
        <dbReference type="Proteomes" id="UP000503462"/>
    </source>
</evidence>
<reference evidence="7 8" key="1">
    <citation type="journal article" date="2016" name="Sci. Rep.">
        <title>Peltaster fructicola genome reveals evolution from an invasive phytopathogen to an ectophytic parasite.</title>
        <authorList>
            <person name="Xu C."/>
            <person name="Chen H."/>
            <person name="Gleason M.L."/>
            <person name="Xu J.R."/>
            <person name="Liu H."/>
            <person name="Zhang R."/>
            <person name="Sun G."/>
        </authorList>
    </citation>
    <scope>NUCLEOTIDE SEQUENCE [LARGE SCALE GENOMIC DNA]</scope>
    <source>
        <strain evidence="7 8">LNHT1506</strain>
    </source>
</reference>
<dbReference type="OrthoDB" id="20900at2759"/>
<feature type="compositionally biased region" description="Polar residues" evidence="5">
    <location>
        <begin position="664"/>
        <end position="673"/>
    </location>
</feature>
<keyword evidence="8" id="KW-1185">Reference proteome</keyword>
<dbReference type="InterPro" id="IPR012583">
    <property type="entry name" value="RIX1_N"/>
</dbReference>
<evidence type="ECO:0000256" key="2">
    <source>
        <dbReference type="ARBA" id="ARBA00010511"/>
    </source>
</evidence>
<dbReference type="GO" id="GO:0006364">
    <property type="term" value="P:rRNA processing"/>
    <property type="evidence" value="ECO:0007669"/>
    <property type="project" value="TreeGrafter"/>
</dbReference>
<comment type="similarity">
    <text evidence="2">Belongs to the RIX1/PELP1 family.</text>
</comment>
<dbReference type="SUPFAM" id="SSF48371">
    <property type="entry name" value="ARM repeat"/>
    <property type="match status" value="1"/>
</dbReference>
<keyword evidence="4" id="KW-0539">Nucleus</keyword>
<dbReference type="Pfam" id="PF08167">
    <property type="entry name" value="RIX1"/>
    <property type="match status" value="1"/>
</dbReference>
<feature type="region of interest" description="Disordered" evidence="5">
    <location>
        <begin position="642"/>
        <end position="734"/>
    </location>
</feature>
<accession>A0A6H0XXS6</accession>
<feature type="region of interest" description="Disordered" evidence="5">
    <location>
        <begin position="589"/>
        <end position="616"/>
    </location>
</feature>